<proteinExistence type="predicted"/>
<accession>A0ABV2M767</accession>
<dbReference type="PANTHER" id="PTHR40448">
    <property type="entry name" value="TWO-COMPONENT SENSOR HISTIDINE KINASE"/>
    <property type="match status" value="1"/>
</dbReference>
<keyword evidence="2" id="KW-0808">Transferase</keyword>
<evidence type="ECO:0000313" key="3">
    <source>
        <dbReference type="Proteomes" id="UP001549106"/>
    </source>
</evidence>
<dbReference type="InterPro" id="IPR032834">
    <property type="entry name" value="NatK-like_C"/>
</dbReference>
<evidence type="ECO:0000313" key="2">
    <source>
        <dbReference type="EMBL" id="MET3752318.1"/>
    </source>
</evidence>
<dbReference type="SUPFAM" id="SSF55874">
    <property type="entry name" value="ATPase domain of HSP90 chaperone/DNA topoisomerase II/histidine kinase"/>
    <property type="match status" value="1"/>
</dbReference>
<organism evidence="2 3">
    <name type="scientific">Blautia caecimuris</name>
    <dbReference type="NCBI Taxonomy" id="1796615"/>
    <lineage>
        <taxon>Bacteria</taxon>
        <taxon>Bacillati</taxon>
        <taxon>Bacillota</taxon>
        <taxon>Clostridia</taxon>
        <taxon>Lachnospirales</taxon>
        <taxon>Lachnospiraceae</taxon>
        <taxon>Blautia</taxon>
    </lineage>
</organism>
<keyword evidence="3" id="KW-1185">Reference proteome</keyword>
<gene>
    <name evidence="2" type="ORF">ABID24_003588</name>
</gene>
<sequence>KIYTSNEILNSILKLKFSTAEKAHINIDYDIMIPKYLGIEYGDMGILFGNLLDNAIEACCRIPETQRWIRVTISYSAGGLVLIIENSKDEMEDNDLKTMKGKTPEHGIGTKSIRKVVEKYDGVIEFKDEAKRFEASAIIYGLQDNKNDFSLYCKRRNA</sequence>
<comment type="caution">
    <text evidence="2">The sequence shown here is derived from an EMBL/GenBank/DDBJ whole genome shotgun (WGS) entry which is preliminary data.</text>
</comment>
<dbReference type="RefSeq" id="WP_354184503.1">
    <property type="nucleotide sequence ID" value="NZ_JBEPMJ010000046.1"/>
</dbReference>
<name>A0ABV2M767_9FIRM</name>
<dbReference type="GO" id="GO:0016301">
    <property type="term" value="F:kinase activity"/>
    <property type="evidence" value="ECO:0007669"/>
    <property type="project" value="UniProtKB-KW"/>
</dbReference>
<feature type="domain" description="Sensor histidine kinase NatK-like C-terminal" evidence="1">
    <location>
        <begin position="42"/>
        <end position="137"/>
    </location>
</feature>
<dbReference type="InterPro" id="IPR036890">
    <property type="entry name" value="HATPase_C_sf"/>
</dbReference>
<dbReference type="PANTHER" id="PTHR40448:SF1">
    <property type="entry name" value="TWO-COMPONENT SENSOR HISTIDINE KINASE"/>
    <property type="match status" value="1"/>
</dbReference>
<protein>
    <submittedName>
        <fullName evidence="2">Sensor histidine kinase regulating citrate/malate metabolism</fullName>
    </submittedName>
</protein>
<dbReference type="Proteomes" id="UP001549106">
    <property type="component" value="Unassembled WGS sequence"/>
</dbReference>
<dbReference type="Pfam" id="PF14501">
    <property type="entry name" value="HATPase_c_5"/>
    <property type="match status" value="1"/>
</dbReference>
<dbReference type="CDD" id="cd16935">
    <property type="entry name" value="HATPase_AgrC-ComD-like"/>
    <property type="match status" value="1"/>
</dbReference>
<dbReference type="EMBL" id="JBEPMJ010000046">
    <property type="protein sequence ID" value="MET3752318.1"/>
    <property type="molecule type" value="Genomic_DNA"/>
</dbReference>
<keyword evidence="2" id="KW-0418">Kinase</keyword>
<feature type="non-terminal residue" evidence="2">
    <location>
        <position position="1"/>
    </location>
</feature>
<dbReference type="Gene3D" id="3.30.565.10">
    <property type="entry name" value="Histidine kinase-like ATPase, C-terminal domain"/>
    <property type="match status" value="1"/>
</dbReference>
<reference evidence="2 3" key="1">
    <citation type="submission" date="2024-06" db="EMBL/GenBank/DDBJ databases">
        <title>Genomic Encyclopedia of Type Strains, Phase IV (KMG-IV): sequencing the most valuable type-strain genomes for metagenomic binning, comparative biology and taxonomic classification.</title>
        <authorList>
            <person name="Goeker M."/>
        </authorList>
    </citation>
    <scope>NUCLEOTIDE SEQUENCE [LARGE SCALE GENOMIC DNA]</scope>
    <source>
        <strain evidence="2 3">DSM 29492</strain>
    </source>
</reference>
<evidence type="ECO:0000259" key="1">
    <source>
        <dbReference type="Pfam" id="PF14501"/>
    </source>
</evidence>